<dbReference type="KEGG" id="obg:Verru16b_00230"/>
<proteinExistence type="predicted"/>
<dbReference type="AlphaFoldDB" id="A0A1I7PHU2"/>
<organism evidence="1 2">
    <name type="scientific">Lacunisphaera limnophila</name>
    <dbReference type="NCBI Taxonomy" id="1838286"/>
    <lineage>
        <taxon>Bacteria</taxon>
        <taxon>Pseudomonadati</taxon>
        <taxon>Verrucomicrobiota</taxon>
        <taxon>Opitutia</taxon>
        <taxon>Opitutales</taxon>
        <taxon>Opitutaceae</taxon>
        <taxon>Lacunisphaera</taxon>
    </lineage>
</organism>
<gene>
    <name evidence="1" type="ORF">Verru16b_00230</name>
</gene>
<keyword evidence="2" id="KW-1185">Reference proteome</keyword>
<dbReference type="Proteomes" id="UP000095228">
    <property type="component" value="Chromosome"/>
</dbReference>
<sequence length="62" mass="6694">MRFHPAGLFLLLPLALAAHDDNTDYSDAALHVKRVFAERERGGRGQALGFGATVRQIGCTLA</sequence>
<accession>A0A1I7PHU2</accession>
<evidence type="ECO:0000313" key="1">
    <source>
        <dbReference type="EMBL" id="AOS43187.1"/>
    </source>
</evidence>
<protein>
    <submittedName>
        <fullName evidence="1">Uncharacterized protein</fullName>
    </submittedName>
</protein>
<name>A0A1I7PHU2_9BACT</name>
<reference evidence="1 2" key="1">
    <citation type="submission" date="2016-06" db="EMBL/GenBank/DDBJ databases">
        <title>Three novel species with peptidoglycan cell walls form the new genus Lacunisphaera gen. nov. in the family Opitutaceae of the verrucomicrobial subdivision 4.</title>
        <authorList>
            <person name="Rast P."/>
            <person name="Gloeckner I."/>
            <person name="Jogler M."/>
            <person name="Boedeker C."/>
            <person name="Jeske O."/>
            <person name="Wiegand S."/>
            <person name="Reinhardt R."/>
            <person name="Schumann P."/>
            <person name="Rohde M."/>
            <person name="Spring S."/>
            <person name="Gloeckner F.O."/>
            <person name="Jogler C."/>
        </authorList>
    </citation>
    <scope>NUCLEOTIDE SEQUENCE [LARGE SCALE GENOMIC DNA]</scope>
    <source>
        <strain evidence="1 2">IG16b</strain>
    </source>
</reference>
<evidence type="ECO:0000313" key="2">
    <source>
        <dbReference type="Proteomes" id="UP000095228"/>
    </source>
</evidence>
<dbReference type="EMBL" id="CP016094">
    <property type="protein sequence ID" value="AOS43187.1"/>
    <property type="molecule type" value="Genomic_DNA"/>
</dbReference>